<comment type="cofactor">
    <cofactor evidence="1">
        <name>FMN</name>
        <dbReference type="ChEBI" id="CHEBI:58210"/>
    </cofactor>
</comment>
<evidence type="ECO:0000256" key="3">
    <source>
        <dbReference type="ARBA" id="ARBA00022575"/>
    </source>
</evidence>
<dbReference type="GO" id="GO:0009636">
    <property type="term" value="P:response to toxic substance"/>
    <property type="evidence" value="ECO:0007669"/>
    <property type="project" value="UniProtKB-KW"/>
</dbReference>
<evidence type="ECO:0000256" key="5">
    <source>
        <dbReference type="ARBA" id="ARBA00022643"/>
    </source>
</evidence>
<dbReference type="InterPro" id="IPR004136">
    <property type="entry name" value="NMO"/>
</dbReference>
<dbReference type="FunFam" id="3.20.20.70:FF:000154">
    <property type="entry name" value="Probable nitronate monooxygenase"/>
    <property type="match status" value="1"/>
</dbReference>
<evidence type="ECO:0000256" key="6">
    <source>
        <dbReference type="ARBA" id="ARBA00022741"/>
    </source>
</evidence>
<keyword evidence="13" id="KW-1185">Reference proteome</keyword>
<dbReference type="Pfam" id="PF03060">
    <property type="entry name" value="NMO"/>
    <property type="match status" value="1"/>
</dbReference>
<keyword evidence="8" id="KW-0503">Monooxygenase</keyword>
<evidence type="ECO:0000313" key="12">
    <source>
        <dbReference type="EMBL" id="GLK80927.1"/>
    </source>
</evidence>
<reference evidence="12" key="2">
    <citation type="submission" date="2023-01" db="EMBL/GenBank/DDBJ databases">
        <authorList>
            <person name="Sun Q."/>
            <person name="Evtushenko L."/>
        </authorList>
    </citation>
    <scope>NUCLEOTIDE SEQUENCE</scope>
    <source>
        <strain evidence="12">VKM B-2748</strain>
    </source>
</reference>
<dbReference type="RefSeq" id="WP_271201408.1">
    <property type="nucleotide sequence ID" value="NZ_BSFL01000003.1"/>
</dbReference>
<keyword evidence="3" id="KW-0216">Detoxification</keyword>
<evidence type="ECO:0000256" key="11">
    <source>
        <dbReference type="ARBA" id="ARBA00067136"/>
    </source>
</evidence>
<evidence type="ECO:0000256" key="2">
    <source>
        <dbReference type="ARBA" id="ARBA00009881"/>
    </source>
</evidence>
<dbReference type="AlphaFoldDB" id="A0A9W6JPH0"/>
<evidence type="ECO:0000256" key="10">
    <source>
        <dbReference type="ARBA" id="ARBA00049401"/>
    </source>
</evidence>
<keyword evidence="5" id="KW-0288">FMN</keyword>
<dbReference type="InterPro" id="IPR013785">
    <property type="entry name" value="Aldolase_TIM"/>
</dbReference>
<name>A0A9W6JPH0_9HYPH</name>
<reference evidence="12" key="1">
    <citation type="journal article" date="2014" name="Int. J. Syst. Evol. Microbiol.">
        <title>Complete genome sequence of Corynebacterium casei LMG S-19264T (=DSM 44701T), isolated from a smear-ripened cheese.</title>
        <authorList>
            <consortium name="US DOE Joint Genome Institute (JGI-PGF)"/>
            <person name="Walter F."/>
            <person name="Albersmeier A."/>
            <person name="Kalinowski J."/>
            <person name="Ruckert C."/>
        </authorList>
    </citation>
    <scope>NUCLEOTIDE SEQUENCE</scope>
    <source>
        <strain evidence="12">VKM B-2748</strain>
    </source>
</reference>
<evidence type="ECO:0000256" key="9">
    <source>
        <dbReference type="ARBA" id="ARBA00031155"/>
    </source>
</evidence>
<dbReference type="EMBL" id="BSFL01000003">
    <property type="protein sequence ID" value="GLK80927.1"/>
    <property type="molecule type" value="Genomic_DNA"/>
</dbReference>
<keyword evidence="6" id="KW-0547">Nucleotide-binding</keyword>
<evidence type="ECO:0000256" key="7">
    <source>
        <dbReference type="ARBA" id="ARBA00023002"/>
    </source>
</evidence>
<dbReference type="PANTHER" id="PTHR42747:SF3">
    <property type="entry name" value="NITRONATE MONOOXYGENASE-RELATED"/>
    <property type="match status" value="1"/>
</dbReference>
<keyword evidence="4" id="KW-0285">Flavoprotein</keyword>
<comment type="caution">
    <text evidence="12">The sequence shown here is derived from an EMBL/GenBank/DDBJ whole genome shotgun (WGS) entry which is preliminary data.</text>
</comment>
<dbReference type="CDD" id="cd04730">
    <property type="entry name" value="NPD_like"/>
    <property type="match status" value="1"/>
</dbReference>
<evidence type="ECO:0000313" key="13">
    <source>
        <dbReference type="Proteomes" id="UP001143309"/>
    </source>
</evidence>
<evidence type="ECO:0000256" key="4">
    <source>
        <dbReference type="ARBA" id="ARBA00022630"/>
    </source>
</evidence>
<comment type="similarity">
    <text evidence="2">Belongs to the nitronate monooxygenase family. NMO class I subfamily.</text>
</comment>
<protein>
    <recommendedName>
        <fullName evidence="11">Nitronate monooxygenase</fullName>
    </recommendedName>
    <alternativeName>
        <fullName evidence="9">Propionate 3-nitronate monooxygenase</fullName>
    </alternativeName>
</protein>
<evidence type="ECO:0000256" key="1">
    <source>
        <dbReference type="ARBA" id="ARBA00001917"/>
    </source>
</evidence>
<sequence length="360" mass="36769">MARAATTSTDRFLALVGAAAPIVQAPMAGVSTPELAAAVSDAGGLGSIAIGAAGGQAARDMIAATKALTAKPFNVNVFCHPPAARDADREAAWLRWLAPLFAAFGAEPPAALAEIYKSYLQDDEAFRLLLDARPKVVSFHFGLPPRTHVDAFRAAGVVTMATATNPDEAELIEAAGIDVIVAQGVEAGGHRGMFELEAPDAALSASVLVSLIARRARIPVLAAGGITDGRGVRAALALGAAGAQLGTAFALCPESAAGPAYRAALKSPRAFDTRLTSAISGRPARGLTNRLMREAAAPGAPPVPAYPVAYDAGKALHAAASARGSDDAAAFWAGQGAPLARELPAAELMRRLVEEMGEER</sequence>
<proteinExistence type="inferred from homology"/>
<organism evidence="12 13">
    <name type="scientific">Methylopila turkensis</name>
    <dbReference type="NCBI Taxonomy" id="1437816"/>
    <lineage>
        <taxon>Bacteria</taxon>
        <taxon>Pseudomonadati</taxon>
        <taxon>Pseudomonadota</taxon>
        <taxon>Alphaproteobacteria</taxon>
        <taxon>Hyphomicrobiales</taxon>
        <taxon>Methylopilaceae</taxon>
        <taxon>Methylopila</taxon>
    </lineage>
</organism>
<dbReference type="SUPFAM" id="SSF51412">
    <property type="entry name" value="Inosine monophosphate dehydrogenase (IMPDH)"/>
    <property type="match status" value="1"/>
</dbReference>
<accession>A0A9W6JPH0</accession>
<dbReference type="GO" id="GO:0018580">
    <property type="term" value="F:nitronate monooxygenase activity"/>
    <property type="evidence" value="ECO:0007669"/>
    <property type="project" value="InterPro"/>
</dbReference>
<evidence type="ECO:0000256" key="8">
    <source>
        <dbReference type="ARBA" id="ARBA00023033"/>
    </source>
</evidence>
<comment type="catalytic activity">
    <reaction evidence="10">
        <text>3 propionate 3-nitronate + 3 O2 + H2O = 3 3-oxopropanoate + 2 nitrate + nitrite + H2O2 + 3 H(+)</text>
        <dbReference type="Rhea" id="RHEA:57332"/>
        <dbReference type="ChEBI" id="CHEBI:15377"/>
        <dbReference type="ChEBI" id="CHEBI:15378"/>
        <dbReference type="ChEBI" id="CHEBI:15379"/>
        <dbReference type="ChEBI" id="CHEBI:16240"/>
        <dbReference type="ChEBI" id="CHEBI:16301"/>
        <dbReference type="ChEBI" id="CHEBI:17632"/>
        <dbReference type="ChEBI" id="CHEBI:33190"/>
        <dbReference type="ChEBI" id="CHEBI:136067"/>
    </reaction>
</comment>
<dbReference type="Proteomes" id="UP001143309">
    <property type="component" value="Unassembled WGS sequence"/>
</dbReference>
<dbReference type="PANTHER" id="PTHR42747">
    <property type="entry name" value="NITRONATE MONOOXYGENASE-RELATED"/>
    <property type="match status" value="1"/>
</dbReference>
<gene>
    <name evidence="12" type="ORF">GCM10008174_26680</name>
</gene>
<dbReference type="Gene3D" id="3.20.20.70">
    <property type="entry name" value="Aldolase class I"/>
    <property type="match status" value="1"/>
</dbReference>
<keyword evidence="7" id="KW-0560">Oxidoreductase</keyword>
<dbReference type="GO" id="GO:0000166">
    <property type="term" value="F:nucleotide binding"/>
    <property type="evidence" value="ECO:0007669"/>
    <property type="project" value="UniProtKB-KW"/>
</dbReference>